<evidence type="ECO:0000313" key="1">
    <source>
        <dbReference type="EMBL" id="EHK26788.1"/>
    </source>
</evidence>
<dbReference type="AlphaFoldDB" id="G9MFP1"/>
<dbReference type="RefSeq" id="XP_013961009.1">
    <property type="nucleotide sequence ID" value="XM_014105534.1"/>
</dbReference>
<dbReference type="VEuPathDB" id="FungiDB:TRIVIDRAFT_217403"/>
<accession>G9MFP1</accession>
<dbReference type="OrthoDB" id="4898452at2759"/>
<gene>
    <name evidence="1" type="ORF">TRIVIDRAFT_217403</name>
</gene>
<dbReference type="OMA" id="FPREEIN"/>
<dbReference type="Proteomes" id="UP000007115">
    <property type="component" value="Unassembled WGS sequence"/>
</dbReference>
<dbReference type="STRING" id="413071.G9MFP1"/>
<protein>
    <submittedName>
        <fullName evidence="1">Uncharacterized protein</fullName>
    </submittedName>
</protein>
<dbReference type="HOGENOM" id="CLU_059768_0_0_1"/>
<evidence type="ECO:0000313" key="2">
    <source>
        <dbReference type="Proteomes" id="UP000007115"/>
    </source>
</evidence>
<organism evidence="1 2">
    <name type="scientific">Hypocrea virens (strain Gv29-8 / FGSC 10586)</name>
    <name type="common">Gliocladium virens</name>
    <name type="synonym">Trichoderma virens</name>
    <dbReference type="NCBI Taxonomy" id="413071"/>
    <lineage>
        <taxon>Eukaryota</taxon>
        <taxon>Fungi</taxon>
        <taxon>Dikarya</taxon>
        <taxon>Ascomycota</taxon>
        <taxon>Pezizomycotina</taxon>
        <taxon>Sordariomycetes</taxon>
        <taxon>Hypocreomycetidae</taxon>
        <taxon>Hypocreales</taxon>
        <taxon>Hypocreaceae</taxon>
        <taxon>Trichoderma</taxon>
    </lineage>
</organism>
<sequence>MSQSRSTAAGPNPGAPHYWKPCALVIGENFFGGSGLGIKTQINTAIHIHRETEGTSWLGFTIEIPFGESNEDDGFGVCHTYDRVTLKSIPVDRYKIEISFSLDSAFTIETLSDELEKMLPPTDKKLSWLEVHLKERPTIKGFGMPFANRGHPSDGFVNHDGAIYGKMLVEILQQDTFQFVVAAPSQVLEKFWVQQMPDPFRYPYGEVHFWDMGRYDEILPATKGSQFTRALSFDNDNEHLAALSQSQVQDIMWVYKTALEIAETPLRAYFIPTHDGKVEDCKFFYVIVPLGKAFLEKYEETWRRLTKGGLLKLNVWDNEEDDVAVGWDARIQEASRGIEVLERHPSDINDLVLYVRRPREEDLLRDDIPVKVFGDRRKANLALQNDKEQ</sequence>
<dbReference type="GeneID" id="25791278"/>
<keyword evidence="2" id="KW-1185">Reference proteome</keyword>
<dbReference type="InParanoid" id="G9MFP1"/>
<reference evidence="1 2" key="1">
    <citation type="journal article" date="2011" name="Genome Biol.">
        <title>Comparative genome sequence analysis underscores mycoparasitism as the ancestral life style of Trichoderma.</title>
        <authorList>
            <person name="Kubicek C.P."/>
            <person name="Herrera-Estrella A."/>
            <person name="Seidl-Seiboth V."/>
            <person name="Martinez D.A."/>
            <person name="Druzhinina I.S."/>
            <person name="Thon M."/>
            <person name="Zeilinger S."/>
            <person name="Casas-Flores S."/>
            <person name="Horwitz B.A."/>
            <person name="Mukherjee P.K."/>
            <person name="Mukherjee M."/>
            <person name="Kredics L."/>
            <person name="Alcaraz L.D."/>
            <person name="Aerts A."/>
            <person name="Antal Z."/>
            <person name="Atanasova L."/>
            <person name="Cervantes-Badillo M.G."/>
            <person name="Challacombe J."/>
            <person name="Chertkov O."/>
            <person name="McCluskey K."/>
            <person name="Coulpier F."/>
            <person name="Deshpande N."/>
            <person name="von Doehren H."/>
            <person name="Ebbole D.J."/>
            <person name="Esquivel-Naranjo E.U."/>
            <person name="Fekete E."/>
            <person name="Flipphi M."/>
            <person name="Glaser F."/>
            <person name="Gomez-Rodriguez E.Y."/>
            <person name="Gruber S."/>
            <person name="Han C."/>
            <person name="Henrissat B."/>
            <person name="Hermosa R."/>
            <person name="Hernandez-Onate M."/>
            <person name="Karaffa L."/>
            <person name="Kosti I."/>
            <person name="Le Crom S."/>
            <person name="Lindquist E."/>
            <person name="Lucas S."/>
            <person name="Luebeck M."/>
            <person name="Luebeck P.S."/>
            <person name="Margeot A."/>
            <person name="Metz B."/>
            <person name="Misra M."/>
            <person name="Nevalainen H."/>
            <person name="Omann M."/>
            <person name="Packer N."/>
            <person name="Perrone G."/>
            <person name="Uresti-Rivera E.E."/>
            <person name="Salamov A."/>
            <person name="Schmoll M."/>
            <person name="Seiboth B."/>
            <person name="Shapiro H."/>
            <person name="Sukno S."/>
            <person name="Tamayo-Ramos J.A."/>
            <person name="Tisch D."/>
            <person name="Wiest A."/>
            <person name="Wilkinson H.H."/>
            <person name="Zhang M."/>
            <person name="Coutinho P.M."/>
            <person name="Kenerley C.M."/>
            <person name="Monte E."/>
            <person name="Baker S.E."/>
            <person name="Grigoriev I.V."/>
        </authorList>
    </citation>
    <scope>NUCLEOTIDE SEQUENCE [LARGE SCALE GENOMIC DNA]</scope>
    <source>
        <strain evidence="2">Gv29-8 / FGSC 10586</strain>
    </source>
</reference>
<comment type="caution">
    <text evidence="1">The sequence shown here is derived from an EMBL/GenBank/DDBJ whole genome shotgun (WGS) entry which is preliminary data.</text>
</comment>
<proteinExistence type="predicted"/>
<name>G9MFP1_HYPVG</name>
<dbReference type="eggNOG" id="KOG1802">
    <property type="taxonomic scope" value="Eukaryota"/>
</dbReference>
<dbReference type="EMBL" id="ABDF02000001">
    <property type="protein sequence ID" value="EHK26788.1"/>
    <property type="molecule type" value="Genomic_DNA"/>
</dbReference>